<feature type="active site" description="Nucleophile" evidence="4">
    <location>
        <position position="36"/>
    </location>
</feature>
<sequence length="248" mass="26000">MAWVLSSGGPRGFVHVGVLKALGELGLQPDLIVGASVGALVGTLHAAGMAPDVIEQLALDLNPVAMARLAIGADERFSGAPLADLVRARLPSPPHLDRLPLAMAVAAARRDDGQVVAFTAGDAGVAVQASAAVEGQFAPVRIDGQAYVDADRHAPLPVRLARALGAQRVLAVDASAHEDRAPPGAERYRAGDLRKRALTAVDAREADLVLHPDFGYWVSLSRDFRERAIAAGHRDTLAQADALRRLHA</sequence>
<dbReference type="EMBL" id="SACT01000004">
    <property type="protein sequence ID" value="RVT51119.1"/>
    <property type="molecule type" value="Genomic_DNA"/>
</dbReference>
<evidence type="ECO:0000256" key="3">
    <source>
        <dbReference type="ARBA" id="ARBA00023098"/>
    </source>
</evidence>
<feature type="short sequence motif" description="GXSXG" evidence="4">
    <location>
        <begin position="34"/>
        <end position="38"/>
    </location>
</feature>
<dbReference type="InterPro" id="IPR050301">
    <property type="entry name" value="NTE"/>
</dbReference>
<feature type="active site" description="Proton acceptor" evidence="4">
    <location>
        <position position="149"/>
    </location>
</feature>
<protein>
    <submittedName>
        <fullName evidence="6">Patatin</fullName>
    </submittedName>
</protein>
<dbReference type="OrthoDB" id="5290098at2"/>
<proteinExistence type="predicted"/>
<evidence type="ECO:0000256" key="1">
    <source>
        <dbReference type="ARBA" id="ARBA00022801"/>
    </source>
</evidence>
<evidence type="ECO:0000313" key="7">
    <source>
        <dbReference type="Proteomes" id="UP000288178"/>
    </source>
</evidence>
<gene>
    <name evidence="6" type="ORF">ENE75_13870</name>
</gene>
<evidence type="ECO:0000256" key="4">
    <source>
        <dbReference type="PROSITE-ProRule" id="PRU01161"/>
    </source>
</evidence>
<dbReference type="SUPFAM" id="SSF52151">
    <property type="entry name" value="FabD/lysophospholipase-like"/>
    <property type="match status" value="1"/>
</dbReference>
<evidence type="ECO:0000256" key="2">
    <source>
        <dbReference type="ARBA" id="ARBA00022963"/>
    </source>
</evidence>
<keyword evidence="3 4" id="KW-0443">Lipid metabolism</keyword>
<name>A0A437JV32_9BURK</name>
<dbReference type="Proteomes" id="UP000288178">
    <property type="component" value="Unassembled WGS sequence"/>
</dbReference>
<keyword evidence="7" id="KW-1185">Reference proteome</keyword>
<keyword evidence="1 4" id="KW-0378">Hydrolase</keyword>
<dbReference type="AlphaFoldDB" id="A0A437JV32"/>
<dbReference type="PROSITE" id="PS51635">
    <property type="entry name" value="PNPLA"/>
    <property type="match status" value="1"/>
</dbReference>
<feature type="domain" description="PNPLA" evidence="5">
    <location>
        <begin position="3"/>
        <end position="162"/>
    </location>
</feature>
<comment type="caution">
    <text evidence="4">Lacks conserved residue(s) required for the propagation of feature annotation.</text>
</comment>
<dbReference type="Pfam" id="PF01734">
    <property type="entry name" value="Patatin"/>
    <property type="match status" value="1"/>
</dbReference>
<reference evidence="6 7" key="1">
    <citation type="submission" date="2019-01" db="EMBL/GenBank/DDBJ databases">
        <authorList>
            <person name="Chen W.-M."/>
        </authorList>
    </citation>
    <scope>NUCLEOTIDE SEQUENCE [LARGE SCALE GENOMIC DNA]</scope>
    <source>
        <strain evidence="6 7">ICH-3</strain>
    </source>
</reference>
<evidence type="ECO:0000313" key="6">
    <source>
        <dbReference type="EMBL" id="RVT51119.1"/>
    </source>
</evidence>
<accession>A0A437JV32</accession>
<keyword evidence="2 4" id="KW-0442">Lipid degradation</keyword>
<dbReference type="GO" id="GO:0016787">
    <property type="term" value="F:hydrolase activity"/>
    <property type="evidence" value="ECO:0007669"/>
    <property type="project" value="UniProtKB-UniRule"/>
</dbReference>
<dbReference type="Gene3D" id="3.40.1090.10">
    <property type="entry name" value="Cytosolic phospholipase A2 catalytic domain"/>
    <property type="match status" value="1"/>
</dbReference>
<dbReference type="InterPro" id="IPR016035">
    <property type="entry name" value="Acyl_Trfase/lysoPLipase"/>
</dbReference>
<dbReference type="InterPro" id="IPR002641">
    <property type="entry name" value="PNPLA_dom"/>
</dbReference>
<organism evidence="6 7">
    <name type="scientific">Rubrivivax albus</name>
    <dbReference type="NCBI Taxonomy" id="2499835"/>
    <lineage>
        <taxon>Bacteria</taxon>
        <taxon>Pseudomonadati</taxon>
        <taxon>Pseudomonadota</taxon>
        <taxon>Betaproteobacteria</taxon>
        <taxon>Burkholderiales</taxon>
        <taxon>Sphaerotilaceae</taxon>
        <taxon>Rubrivivax</taxon>
    </lineage>
</organism>
<dbReference type="PANTHER" id="PTHR14226:SF29">
    <property type="entry name" value="NEUROPATHY TARGET ESTERASE SWS"/>
    <property type="match status" value="1"/>
</dbReference>
<comment type="caution">
    <text evidence="6">The sequence shown here is derived from an EMBL/GenBank/DDBJ whole genome shotgun (WGS) entry which is preliminary data.</text>
</comment>
<evidence type="ECO:0000259" key="5">
    <source>
        <dbReference type="PROSITE" id="PS51635"/>
    </source>
</evidence>
<dbReference type="GO" id="GO:0016042">
    <property type="term" value="P:lipid catabolic process"/>
    <property type="evidence" value="ECO:0007669"/>
    <property type="project" value="UniProtKB-UniRule"/>
</dbReference>
<dbReference type="PANTHER" id="PTHR14226">
    <property type="entry name" value="NEUROPATHY TARGET ESTERASE/SWISS CHEESE D.MELANOGASTER"/>
    <property type="match status" value="1"/>
</dbReference>